<dbReference type="InterPro" id="IPR004638">
    <property type="entry name" value="EmrB-like"/>
</dbReference>
<evidence type="ECO:0000256" key="7">
    <source>
        <dbReference type="SAM" id="Phobius"/>
    </source>
</evidence>
<evidence type="ECO:0000313" key="9">
    <source>
        <dbReference type="EMBL" id="SBV91289.1"/>
    </source>
</evidence>
<name>A0A212IVV1_9BACT</name>
<dbReference type="Gene3D" id="1.20.1720.10">
    <property type="entry name" value="Multidrug resistance protein D"/>
    <property type="match status" value="1"/>
</dbReference>
<dbReference type="InterPro" id="IPR036259">
    <property type="entry name" value="MFS_trans_sf"/>
</dbReference>
<proteinExistence type="predicted"/>
<evidence type="ECO:0000256" key="5">
    <source>
        <dbReference type="ARBA" id="ARBA00022989"/>
    </source>
</evidence>
<feature type="transmembrane region" description="Helical" evidence="7">
    <location>
        <begin position="432"/>
        <end position="450"/>
    </location>
</feature>
<dbReference type="RefSeq" id="WP_296946137.1">
    <property type="nucleotide sequence ID" value="NZ_LT599021.1"/>
</dbReference>
<keyword evidence="2" id="KW-0813">Transport</keyword>
<feature type="transmembrane region" description="Helical" evidence="7">
    <location>
        <begin position="329"/>
        <end position="349"/>
    </location>
</feature>
<comment type="subcellular location">
    <subcellularLocation>
        <location evidence="1">Cell membrane</location>
        <topology evidence="1">Multi-pass membrane protein</topology>
    </subcellularLocation>
</comment>
<feature type="transmembrane region" description="Helical" evidence="7">
    <location>
        <begin position="301"/>
        <end position="322"/>
    </location>
</feature>
<keyword evidence="3" id="KW-1003">Cell membrane</keyword>
<feature type="transmembrane region" description="Helical" evidence="7">
    <location>
        <begin position="74"/>
        <end position="94"/>
    </location>
</feature>
<dbReference type="EMBL" id="FLUL01000001">
    <property type="protein sequence ID" value="SBV91289.1"/>
    <property type="molecule type" value="Genomic_DNA"/>
</dbReference>
<feature type="transmembrane region" description="Helical" evidence="7">
    <location>
        <begin position="133"/>
        <end position="155"/>
    </location>
</feature>
<feature type="transmembrane region" description="Helical" evidence="7">
    <location>
        <begin position="355"/>
        <end position="381"/>
    </location>
</feature>
<dbReference type="PANTHER" id="PTHR42718:SF46">
    <property type="entry name" value="BLR6921 PROTEIN"/>
    <property type="match status" value="1"/>
</dbReference>
<dbReference type="Pfam" id="PF07690">
    <property type="entry name" value="MFS_1"/>
    <property type="match status" value="1"/>
</dbReference>
<keyword evidence="5 7" id="KW-1133">Transmembrane helix</keyword>
<dbReference type="CDD" id="cd17503">
    <property type="entry name" value="MFS_LmrB_MDR_like"/>
    <property type="match status" value="1"/>
</dbReference>
<reference evidence="9" key="1">
    <citation type="submission" date="2016-04" db="EMBL/GenBank/DDBJ databases">
        <authorList>
            <person name="Evans L.H."/>
            <person name="Alamgir A."/>
            <person name="Owens N."/>
            <person name="Weber N.D."/>
            <person name="Virtaneva K."/>
            <person name="Barbian K."/>
            <person name="Babar A."/>
            <person name="Rosenke K."/>
        </authorList>
    </citation>
    <scope>NUCLEOTIDE SEQUENCE</scope>
    <source>
        <strain evidence="9">86-2</strain>
    </source>
</reference>
<feature type="transmembrane region" description="Helical" evidence="7">
    <location>
        <begin position="195"/>
        <end position="213"/>
    </location>
</feature>
<dbReference type="PROSITE" id="PS50850">
    <property type="entry name" value="MFS"/>
    <property type="match status" value="1"/>
</dbReference>
<dbReference type="Gene3D" id="1.20.1250.20">
    <property type="entry name" value="MFS general substrate transporter like domains"/>
    <property type="match status" value="1"/>
</dbReference>
<organism evidence="9">
    <name type="scientific">uncultured Dysgonomonas sp</name>
    <dbReference type="NCBI Taxonomy" id="206096"/>
    <lineage>
        <taxon>Bacteria</taxon>
        <taxon>Pseudomonadati</taxon>
        <taxon>Bacteroidota</taxon>
        <taxon>Bacteroidia</taxon>
        <taxon>Bacteroidales</taxon>
        <taxon>Dysgonomonadaceae</taxon>
        <taxon>Dysgonomonas</taxon>
        <taxon>environmental samples</taxon>
    </lineage>
</organism>
<dbReference type="NCBIfam" id="TIGR00711">
    <property type="entry name" value="efflux_EmrB"/>
    <property type="match status" value="1"/>
</dbReference>
<feature type="transmembrane region" description="Helical" evidence="7">
    <location>
        <begin position="266"/>
        <end position="289"/>
    </location>
</feature>
<evidence type="ECO:0000256" key="4">
    <source>
        <dbReference type="ARBA" id="ARBA00022692"/>
    </source>
</evidence>
<dbReference type="PANTHER" id="PTHR42718">
    <property type="entry name" value="MAJOR FACILITATOR SUPERFAMILY MULTIDRUG TRANSPORTER MFSC"/>
    <property type="match status" value="1"/>
</dbReference>
<sequence length="471" mass="52275">MKIDKTYTVSLVVAIAFFMQGLDTTAVNTAIPAMARSFNTDVVHLSAGITSYLIALAIFIPVSGWIADRYGTRRVFCTSIVLFITASALCGMSQTLTQFVIFRIFQGMAGAMMTPVGRLAVLKSVTKDKLVTAMAYIVWPALVAPILGPVVGGYLTTYWTWHWIFYLNIPISIICVILAWRFIPEEEKSNSPKKRFDLVGFVLSGSALVGFMYGVELLSRREVPYYVSVLLILVSICLLLFNVRYSKHISNPLIDYSVIRIPTYKVTIFTGSISRMVIGVAPYLIPLMFQEGFGLNPFESGSLFLATMAGNLAMKPATIWVMRHYNFRTVLVVNGFLVALFSFFTALLLPTTPVVLIVIVMFLSGMFRSMQFSAITTLAFAEIPQQQMTAANTLYSTVQQMSTGMGIAMGAVFLRFSNMINGYSEHYTVADFRLAFIFVAILGIVSLYGFTKLTPDAGDAVRVKKRDRNVR</sequence>
<feature type="domain" description="Major facilitator superfamily (MFS) profile" evidence="8">
    <location>
        <begin position="9"/>
        <end position="458"/>
    </location>
</feature>
<evidence type="ECO:0000256" key="6">
    <source>
        <dbReference type="ARBA" id="ARBA00023136"/>
    </source>
</evidence>
<feature type="transmembrane region" description="Helical" evidence="7">
    <location>
        <begin position="45"/>
        <end position="67"/>
    </location>
</feature>
<keyword evidence="4 7" id="KW-0812">Transmembrane</keyword>
<dbReference type="InterPro" id="IPR020846">
    <property type="entry name" value="MFS_dom"/>
</dbReference>
<feature type="transmembrane region" description="Helical" evidence="7">
    <location>
        <begin position="161"/>
        <end position="183"/>
    </location>
</feature>
<dbReference type="SUPFAM" id="SSF103473">
    <property type="entry name" value="MFS general substrate transporter"/>
    <property type="match status" value="1"/>
</dbReference>
<accession>A0A212IVV1</accession>
<dbReference type="AlphaFoldDB" id="A0A212IVV1"/>
<evidence type="ECO:0000259" key="8">
    <source>
        <dbReference type="PROSITE" id="PS50850"/>
    </source>
</evidence>
<feature type="transmembrane region" description="Helical" evidence="7">
    <location>
        <begin position="402"/>
        <end position="420"/>
    </location>
</feature>
<evidence type="ECO:0000256" key="2">
    <source>
        <dbReference type="ARBA" id="ARBA00022448"/>
    </source>
</evidence>
<dbReference type="GO" id="GO:0022857">
    <property type="term" value="F:transmembrane transporter activity"/>
    <property type="evidence" value="ECO:0007669"/>
    <property type="project" value="InterPro"/>
</dbReference>
<evidence type="ECO:0000256" key="1">
    <source>
        <dbReference type="ARBA" id="ARBA00004651"/>
    </source>
</evidence>
<dbReference type="InterPro" id="IPR011701">
    <property type="entry name" value="MFS"/>
</dbReference>
<dbReference type="GO" id="GO:0005886">
    <property type="term" value="C:plasma membrane"/>
    <property type="evidence" value="ECO:0007669"/>
    <property type="project" value="UniProtKB-SubCell"/>
</dbReference>
<evidence type="ECO:0000256" key="3">
    <source>
        <dbReference type="ARBA" id="ARBA00022475"/>
    </source>
</evidence>
<feature type="transmembrane region" description="Helical" evidence="7">
    <location>
        <begin position="100"/>
        <end position="121"/>
    </location>
</feature>
<gene>
    <name evidence="9" type="ORF">KL86DYS2_10158</name>
</gene>
<feature type="transmembrane region" description="Helical" evidence="7">
    <location>
        <begin position="225"/>
        <end position="245"/>
    </location>
</feature>
<keyword evidence="6 7" id="KW-0472">Membrane</keyword>
<protein>
    <recommendedName>
        <fullName evidence="8">Major facilitator superfamily (MFS) profile domain-containing protein</fullName>
    </recommendedName>
</protein>